<dbReference type="SUPFAM" id="SSF48452">
    <property type="entry name" value="TPR-like"/>
    <property type="match status" value="1"/>
</dbReference>
<gene>
    <name evidence="5" type="ORF">KDA27_25780</name>
</gene>
<evidence type="ECO:0000256" key="3">
    <source>
        <dbReference type="PROSITE-ProRule" id="PRU00339"/>
    </source>
</evidence>
<dbReference type="PANTHER" id="PTHR45586">
    <property type="entry name" value="TPR REPEAT-CONTAINING PROTEIN PA4667"/>
    <property type="match status" value="1"/>
</dbReference>
<evidence type="ECO:0000313" key="5">
    <source>
        <dbReference type="EMBL" id="MCA9759231.1"/>
    </source>
</evidence>
<comment type="caution">
    <text evidence="5">The sequence shown here is derived from an EMBL/GenBank/DDBJ whole genome shotgun (WGS) entry which is preliminary data.</text>
</comment>
<evidence type="ECO:0000313" key="6">
    <source>
        <dbReference type="Proteomes" id="UP000739538"/>
    </source>
</evidence>
<sequence>SDVWEAIAKEGSSYDVYRFYLARGLQRLVERPIEFLGVVLVKVAASLGVSPLPDTGPSPTFVLERAGGALALGRWSFALFLGLGIAGWLAAPRGPIRRGVSLGLLAVAATSILGTTSAAARQPGVLLLAMASGGFLASLAGTLEGGRARSALPLIALPVALGLSFVLGQLSPTAALLNPSEDYRLAGILAISASPREAIPLLERSVRTNPQNAEAHASLARAYQREGLTENAMREFRAAFDADSTNATVLLGLASVEQEQQNAGRALDLVSRLVNQHPNNPLYLNEAARMFIQSGRWDIAKPLLLRALEIKPDYRTAQTNLEAVTQAELEAERSLIPDEMRLPADDPLNTTLGQIGRALQQGDSAMADSLITEIEQQRPDHVLPHWMRAAWLARTGDLGGATRALETCNRLAPCRPAIAGQLAQIYVQLGREADAKRLLDGCIATPPSPEMGRRLEQVRTELLGS</sequence>
<feature type="transmembrane region" description="Helical" evidence="4">
    <location>
        <begin position="125"/>
        <end position="143"/>
    </location>
</feature>
<reference evidence="5" key="2">
    <citation type="journal article" date="2021" name="Microbiome">
        <title>Successional dynamics and alternative stable states in a saline activated sludge microbial community over 9 years.</title>
        <authorList>
            <person name="Wang Y."/>
            <person name="Ye J."/>
            <person name="Ju F."/>
            <person name="Liu L."/>
            <person name="Boyd J.A."/>
            <person name="Deng Y."/>
            <person name="Parks D.H."/>
            <person name="Jiang X."/>
            <person name="Yin X."/>
            <person name="Woodcroft B.J."/>
            <person name="Tyson G.W."/>
            <person name="Hugenholtz P."/>
            <person name="Polz M.F."/>
            <person name="Zhang T."/>
        </authorList>
    </citation>
    <scope>NUCLEOTIDE SEQUENCE</scope>
    <source>
        <strain evidence="5">HKST-UBA02</strain>
    </source>
</reference>
<name>A0A956SGD2_UNCEI</name>
<dbReference type="Proteomes" id="UP000739538">
    <property type="component" value="Unassembled WGS sequence"/>
</dbReference>
<protein>
    <submittedName>
        <fullName evidence="5">Tetratricopeptide repeat protein</fullName>
    </submittedName>
</protein>
<dbReference type="SMART" id="SM00028">
    <property type="entry name" value="TPR"/>
    <property type="match status" value="3"/>
</dbReference>
<dbReference type="EMBL" id="JAGQHS010000290">
    <property type="protein sequence ID" value="MCA9759231.1"/>
    <property type="molecule type" value="Genomic_DNA"/>
</dbReference>
<proteinExistence type="predicted"/>
<dbReference type="InterPro" id="IPR011990">
    <property type="entry name" value="TPR-like_helical_dom_sf"/>
</dbReference>
<evidence type="ECO:0000256" key="1">
    <source>
        <dbReference type="ARBA" id="ARBA00022737"/>
    </source>
</evidence>
<keyword evidence="2 3" id="KW-0802">TPR repeat</keyword>
<feature type="transmembrane region" description="Helical" evidence="4">
    <location>
        <begin position="72"/>
        <end position="90"/>
    </location>
</feature>
<dbReference type="InterPro" id="IPR019734">
    <property type="entry name" value="TPR_rpt"/>
</dbReference>
<organism evidence="5 6">
    <name type="scientific">Eiseniibacteriota bacterium</name>
    <dbReference type="NCBI Taxonomy" id="2212470"/>
    <lineage>
        <taxon>Bacteria</taxon>
        <taxon>Candidatus Eiseniibacteriota</taxon>
    </lineage>
</organism>
<keyword evidence="4" id="KW-1133">Transmembrane helix</keyword>
<keyword evidence="4" id="KW-0812">Transmembrane</keyword>
<reference evidence="5" key="1">
    <citation type="submission" date="2020-04" db="EMBL/GenBank/DDBJ databases">
        <authorList>
            <person name="Zhang T."/>
        </authorList>
    </citation>
    <scope>NUCLEOTIDE SEQUENCE</scope>
    <source>
        <strain evidence="5">HKST-UBA02</strain>
    </source>
</reference>
<feature type="repeat" description="TPR" evidence="3">
    <location>
        <begin position="213"/>
        <end position="246"/>
    </location>
</feature>
<dbReference type="PROSITE" id="PS50005">
    <property type="entry name" value="TPR"/>
    <property type="match status" value="1"/>
</dbReference>
<keyword evidence="4" id="KW-0472">Membrane</keyword>
<feature type="transmembrane region" description="Helical" evidence="4">
    <location>
        <begin position="102"/>
        <end position="119"/>
    </location>
</feature>
<dbReference type="Pfam" id="PF14559">
    <property type="entry name" value="TPR_19"/>
    <property type="match status" value="1"/>
</dbReference>
<feature type="transmembrane region" description="Helical" evidence="4">
    <location>
        <begin position="150"/>
        <end position="170"/>
    </location>
</feature>
<accession>A0A956SGD2</accession>
<dbReference type="InterPro" id="IPR051012">
    <property type="entry name" value="CellSynth/LPSAsmb/PSIAsmb"/>
</dbReference>
<dbReference type="AlphaFoldDB" id="A0A956SGD2"/>
<evidence type="ECO:0000256" key="2">
    <source>
        <dbReference type="ARBA" id="ARBA00022803"/>
    </source>
</evidence>
<dbReference type="Gene3D" id="1.25.40.10">
    <property type="entry name" value="Tetratricopeptide repeat domain"/>
    <property type="match status" value="1"/>
</dbReference>
<keyword evidence="1" id="KW-0677">Repeat</keyword>
<evidence type="ECO:0000256" key="4">
    <source>
        <dbReference type="SAM" id="Phobius"/>
    </source>
</evidence>
<feature type="non-terminal residue" evidence="5">
    <location>
        <position position="1"/>
    </location>
</feature>
<dbReference type="PANTHER" id="PTHR45586:SF1">
    <property type="entry name" value="LIPOPOLYSACCHARIDE ASSEMBLY PROTEIN B"/>
    <property type="match status" value="1"/>
</dbReference>